<proteinExistence type="predicted"/>
<reference evidence="1 2" key="1">
    <citation type="submission" date="2023-10" db="EMBL/GenBank/DDBJ databases">
        <title>Roseovarius strain S88 nov., isolated from a marine algae.</title>
        <authorList>
            <person name="Lee M.W."/>
            <person name="Lee J.K."/>
            <person name="Kim J.M."/>
            <person name="Choi D.G."/>
            <person name="Baek J.H."/>
            <person name="Bayburt H."/>
            <person name="Jung J.J."/>
            <person name="Han D.M."/>
            <person name="Jeon C.O."/>
        </authorList>
    </citation>
    <scope>NUCLEOTIDE SEQUENCE [LARGE SCALE GENOMIC DNA]</scope>
    <source>
        <strain evidence="1 2">S88</strain>
    </source>
</reference>
<name>A0ABZ2HIX6_9RHOB</name>
<protein>
    <submittedName>
        <fullName evidence="1">Uncharacterized protein</fullName>
    </submittedName>
</protein>
<gene>
    <name evidence="1" type="ORF">RZ517_05860</name>
</gene>
<sequence>MSYSSASSLDDDLFLDVPYRSADPINTVANIANGEQDRSSVSARYLIEERVRFPANPWKLQTFYYPKSSWEGIVTSVENGVVHARISPRDTANQNRLDEIDFNIDEVPDGDRNLVVENALFYLSVGKNRVSGGIPHSSVSIVFRRPPAWTERDIMRRHSIADEILQLMRSTD</sequence>
<organism evidence="1 2">
    <name type="scientific">Roseovarius phycicola</name>
    <dbReference type="NCBI Taxonomy" id="3080976"/>
    <lineage>
        <taxon>Bacteria</taxon>
        <taxon>Pseudomonadati</taxon>
        <taxon>Pseudomonadota</taxon>
        <taxon>Alphaproteobacteria</taxon>
        <taxon>Rhodobacterales</taxon>
        <taxon>Roseobacteraceae</taxon>
        <taxon>Roseovarius</taxon>
    </lineage>
</organism>
<evidence type="ECO:0000313" key="2">
    <source>
        <dbReference type="Proteomes" id="UP001364156"/>
    </source>
</evidence>
<dbReference type="EMBL" id="CP146069">
    <property type="protein sequence ID" value="WWR47695.1"/>
    <property type="molecule type" value="Genomic_DNA"/>
</dbReference>
<dbReference type="Proteomes" id="UP001364156">
    <property type="component" value="Chromosome"/>
</dbReference>
<accession>A0ABZ2HIX6</accession>
<keyword evidence="2" id="KW-1185">Reference proteome</keyword>
<evidence type="ECO:0000313" key="1">
    <source>
        <dbReference type="EMBL" id="WWR47695.1"/>
    </source>
</evidence>
<dbReference type="RefSeq" id="WP_338550528.1">
    <property type="nucleotide sequence ID" value="NZ_CP146069.1"/>
</dbReference>